<dbReference type="AlphaFoldDB" id="I0KE33"/>
<evidence type="ECO:0000313" key="5">
    <source>
        <dbReference type="Proteomes" id="UP000011058"/>
    </source>
</evidence>
<dbReference type="PROSITE" id="PS50093">
    <property type="entry name" value="PKD"/>
    <property type="match status" value="1"/>
</dbReference>
<dbReference type="InterPro" id="IPR011041">
    <property type="entry name" value="Quinoprot_gluc/sorb_DH_b-prop"/>
</dbReference>
<dbReference type="InterPro" id="IPR022409">
    <property type="entry name" value="PKD/Chitinase_dom"/>
</dbReference>
<dbReference type="SUPFAM" id="SSF49299">
    <property type="entry name" value="PKD domain"/>
    <property type="match status" value="1"/>
</dbReference>
<dbReference type="Pfam" id="PF07995">
    <property type="entry name" value="GSDH"/>
    <property type="match status" value="2"/>
</dbReference>
<organism evidence="4 5">
    <name type="scientific">Fibrella aestuarina BUZ 2</name>
    <dbReference type="NCBI Taxonomy" id="1166018"/>
    <lineage>
        <taxon>Bacteria</taxon>
        <taxon>Pseudomonadati</taxon>
        <taxon>Bacteroidota</taxon>
        <taxon>Cytophagia</taxon>
        <taxon>Cytophagales</taxon>
        <taxon>Spirosomataceae</taxon>
        <taxon>Fibrella</taxon>
    </lineage>
</organism>
<dbReference type="InterPro" id="IPR047589">
    <property type="entry name" value="DUF11_rpt"/>
</dbReference>
<dbReference type="Proteomes" id="UP000011058">
    <property type="component" value="Chromosome"/>
</dbReference>
<feature type="chain" id="PRO_5003630659" evidence="2">
    <location>
        <begin position="28"/>
        <end position="1096"/>
    </location>
</feature>
<dbReference type="HOGENOM" id="CLU_283820_0_0_10"/>
<evidence type="ECO:0000313" key="4">
    <source>
        <dbReference type="EMBL" id="CCH02386.1"/>
    </source>
</evidence>
<feature type="region of interest" description="Disordered" evidence="1">
    <location>
        <begin position="1063"/>
        <end position="1088"/>
    </location>
</feature>
<keyword evidence="2" id="KW-0732">Signal</keyword>
<dbReference type="SUPFAM" id="SSF50952">
    <property type="entry name" value="Soluble quinoprotein glucose dehydrogenase"/>
    <property type="match status" value="1"/>
</dbReference>
<dbReference type="InterPro" id="IPR011042">
    <property type="entry name" value="6-blade_b-propeller_TolB-like"/>
</dbReference>
<dbReference type="OrthoDB" id="9770043at2"/>
<dbReference type="CDD" id="cd00146">
    <property type="entry name" value="PKD"/>
    <property type="match status" value="1"/>
</dbReference>
<dbReference type="STRING" id="1166018.FAES_4387"/>
<dbReference type="Pfam" id="PF18911">
    <property type="entry name" value="PKD_4"/>
    <property type="match status" value="1"/>
</dbReference>
<evidence type="ECO:0000256" key="1">
    <source>
        <dbReference type="SAM" id="MobiDB-lite"/>
    </source>
</evidence>
<dbReference type="InterPro" id="IPR000601">
    <property type="entry name" value="PKD_dom"/>
</dbReference>
<dbReference type="Gene3D" id="2.60.40.10">
    <property type="entry name" value="Immunoglobulins"/>
    <property type="match status" value="3"/>
</dbReference>
<name>I0KE33_9BACT</name>
<gene>
    <name evidence="4" type="ORF">FAES_4387</name>
</gene>
<dbReference type="InterPro" id="IPR012938">
    <property type="entry name" value="Glc/Sorbosone_DH"/>
</dbReference>
<sequence>MSSRLISPAAFRLLLTWLLSQAIPASAQQGPPGFSITQVSARIPGRSVDMDFDPQNRMYTCEKNGRVWVSMNGAVATNPLIDIREEVATESDLGLLCLTLDPNFSQNGHLYLGYVVDRYHLLYAGTPGYDPNQSASGATIVRITRYTVTPASLTATNANNVVVQANSRRVLVGESAQTGIPVLDGSHSGVALVFGADGTLLVTTGDGAGLSGADKGGAGNPGYGSAYWQQGLQSGIITFKENIGSYRSQYLDSHNGKVLRIDPATGDGVPSNPYYEVAHPRSARSRVFARGLRNPFRASLRPNTGSTNPADANPGSLYIADVGWSRFEELHILKHGGQNFGWPYFEGLSFTDGRSEFYTIPPNQIVNPNDSTQNIYYNWLPDPADSLGNFSKADLMYGRTGGETFFLEHGHAEAVPDLHLPYQNVTSGGRCIIGGGWTRTGGTLPEAYQNKYFFGDYNRNWIAYAEFDTDDHPMAVEPFGYGFDGLVSLMVNPNDNNLYSFFLFLLDPFKIEFTGNQTPKAVIAATPTYGSSPLSVTFSATESSDLESTALTYAWNFGDGSSVVTQAQPVHVYTATGSRSYTATLTVTDGGGATGQATQLISVNNTPPAVVSTSLDGLSVVSATSPTLVALSAVVTDAESATTDLTYQWKLLSMHNDHAHEGGTFTTASPTVTLTPLGNCSSLETYWYRVVLTVTDPSGLAVTVNKDIYPDCAGSQQTIEFPAPRKRAKTSAPFRPLVWSTSGLPVSLYVLSGPAFMEGSAIRLMGTAGRVRLRVAQHGSDLYRPAFTVEREFDVVGSLAPSADLSLQLVFDQRAIKANEPVPAQLTIANDGPDDATNVTISSWLPAGLAFVSSPSLTPQASGVLSGTVAAVLAGTSETLPLTVLPTAPGTYRLAAQVSSSDAFDEDSQPGSGTGDGEDDMTIAELRTTDAGGSVSESPNPNQTLLPPVFPNQPRPVANRVDLSLKLALSTRAVAVGQPVELSVVVTNAGSLSAAQVVVRDTLWGASLAASSVFTAIASTAQYTVIQATIGSLAIDGSAVLTATITPNAAGWFRNAVQVWSVGSPGPNSPPDADSVPGNGVSNGEDDAAWVDWRVN</sequence>
<feature type="compositionally biased region" description="Polar residues" evidence="1">
    <location>
        <begin position="935"/>
        <end position="945"/>
    </location>
</feature>
<accession>I0KE33</accession>
<dbReference type="PATRIC" id="fig|1166018.3.peg.1348"/>
<feature type="signal peptide" evidence="2">
    <location>
        <begin position="1"/>
        <end position="27"/>
    </location>
</feature>
<dbReference type="InterPro" id="IPR013783">
    <property type="entry name" value="Ig-like_fold"/>
</dbReference>
<dbReference type="Gene3D" id="2.120.10.30">
    <property type="entry name" value="TolB, C-terminal domain"/>
    <property type="match status" value="1"/>
</dbReference>
<feature type="domain" description="PKD" evidence="3">
    <location>
        <begin position="519"/>
        <end position="603"/>
    </location>
</feature>
<dbReference type="NCBIfam" id="TIGR01451">
    <property type="entry name" value="B_ant_repeat"/>
    <property type="match status" value="1"/>
</dbReference>
<dbReference type="eggNOG" id="COG2133">
    <property type="taxonomic scope" value="Bacteria"/>
</dbReference>
<dbReference type="KEGG" id="fae:FAES_4387"/>
<feature type="region of interest" description="Disordered" evidence="1">
    <location>
        <begin position="899"/>
        <end position="951"/>
    </location>
</feature>
<evidence type="ECO:0000256" key="2">
    <source>
        <dbReference type="SAM" id="SignalP"/>
    </source>
</evidence>
<protein>
    <submittedName>
        <fullName evidence="4">HHIP-like protein 1</fullName>
    </submittedName>
</protein>
<dbReference type="InterPro" id="IPR001434">
    <property type="entry name" value="OmcB-like_DUF11"/>
</dbReference>
<dbReference type="SMART" id="SM00089">
    <property type="entry name" value="PKD"/>
    <property type="match status" value="1"/>
</dbReference>
<dbReference type="Pfam" id="PF01345">
    <property type="entry name" value="DUF11"/>
    <property type="match status" value="2"/>
</dbReference>
<keyword evidence="5" id="KW-1185">Reference proteome</keyword>
<dbReference type="InterPro" id="IPR035986">
    <property type="entry name" value="PKD_dom_sf"/>
</dbReference>
<proteinExistence type="predicted"/>
<dbReference type="RefSeq" id="WP_015333485.1">
    <property type="nucleotide sequence ID" value="NC_020054.1"/>
</dbReference>
<dbReference type="eggNOG" id="COG3291">
    <property type="taxonomic scope" value="Bacteria"/>
</dbReference>
<dbReference type="PANTHER" id="PTHR19328:SF13">
    <property type="entry name" value="HIPL1 PROTEIN"/>
    <property type="match status" value="1"/>
</dbReference>
<dbReference type="EMBL" id="HE796683">
    <property type="protein sequence ID" value="CCH02386.1"/>
    <property type="molecule type" value="Genomic_DNA"/>
</dbReference>
<evidence type="ECO:0000259" key="3">
    <source>
        <dbReference type="PROSITE" id="PS50093"/>
    </source>
</evidence>
<reference evidence="4 5" key="1">
    <citation type="journal article" date="2012" name="J. Bacteriol.">
        <title>Genome Sequence of Fibrella aestuarina BUZ 2T, a Filamentous Marine Bacterium.</title>
        <authorList>
            <person name="Filippini M."/>
            <person name="Qi W."/>
            <person name="Blom J."/>
            <person name="Goesmann A."/>
            <person name="Smits T.H."/>
            <person name="Bagheri H.C."/>
        </authorList>
    </citation>
    <scope>NUCLEOTIDE SEQUENCE [LARGE SCALE GENOMIC DNA]</scope>
    <source>
        <strain evidence="5">BUZ 2T</strain>
    </source>
</reference>
<dbReference type="PANTHER" id="PTHR19328">
    <property type="entry name" value="HEDGEHOG-INTERACTING PROTEIN"/>
    <property type="match status" value="1"/>
</dbReference>